<reference evidence="2 3" key="1">
    <citation type="submission" date="2015-12" db="EMBL/GenBank/DDBJ databases">
        <title>Draft genome sequence of Moniliophthora roreri, the causal agent of frosty pod rot of cacao.</title>
        <authorList>
            <person name="Aime M.C."/>
            <person name="Diaz-Valderrama J.R."/>
            <person name="Kijpornyongpan T."/>
            <person name="Phillips-Mora W."/>
        </authorList>
    </citation>
    <scope>NUCLEOTIDE SEQUENCE [LARGE SCALE GENOMIC DNA]</scope>
    <source>
        <strain evidence="2 3">MCA 2952</strain>
    </source>
</reference>
<protein>
    <submittedName>
        <fullName evidence="2">Uncharacterized protein</fullName>
    </submittedName>
</protein>
<organism evidence="2 3">
    <name type="scientific">Moniliophthora roreri</name>
    <name type="common">Frosty pod rot fungus</name>
    <name type="synonym">Monilia roreri</name>
    <dbReference type="NCBI Taxonomy" id="221103"/>
    <lineage>
        <taxon>Eukaryota</taxon>
        <taxon>Fungi</taxon>
        <taxon>Dikarya</taxon>
        <taxon>Basidiomycota</taxon>
        <taxon>Agaricomycotina</taxon>
        <taxon>Agaricomycetes</taxon>
        <taxon>Agaricomycetidae</taxon>
        <taxon>Agaricales</taxon>
        <taxon>Marasmiineae</taxon>
        <taxon>Marasmiaceae</taxon>
        <taxon>Moniliophthora</taxon>
    </lineage>
</organism>
<proteinExistence type="predicted"/>
<feature type="compositionally biased region" description="Basic and acidic residues" evidence="1">
    <location>
        <begin position="86"/>
        <end position="104"/>
    </location>
</feature>
<dbReference type="Proteomes" id="UP000054988">
    <property type="component" value="Unassembled WGS sequence"/>
</dbReference>
<sequence>MSSGFYGYNSISSYLNHQPAYAGTLFSDTPTFGSNFSFHQPSNFNSPDLPGDLASPSTDDKGCSWEPQSNSSREGSVTGSSWSFKHSQDRGGSDDNRDDRDNNREGGNPGGGGGDDLPPPDDDGRGNRNSGRDDAPELTFCAMTQVLSAIANCLERPNDP</sequence>
<accession>A0A0W0FVU4</accession>
<feature type="compositionally biased region" description="Basic and acidic residues" evidence="1">
    <location>
        <begin position="122"/>
        <end position="135"/>
    </location>
</feature>
<dbReference type="AlphaFoldDB" id="A0A0W0FVU4"/>
<dbReference type="EMBL" id="LATX01001589">
    <property type="protein sequence ID" value="KTB40318.1"/>
    <property type="molecule type" value="Genomic_DNA"/>
</dbReference>
<gene>
    <name evidence="2" type="ORF">WG66_7047</name>
</gene>
<evidence type="ECO:0000256" key="1">
    <source>
        <dbReference type="SAM" id="MobiDB-lite"/>
    </source>
</evidence>
<feature type="region of interest" description="Disordered" evidence="1">
    <location>
        <begin position="43"/>
        <end position="139"/>
    </location>
</feature>
<feature type="compositionally biased region" description="Polar residues" evidence="1">
    <location>
        <begin position="66"/>
        <end position="85"/>
    </location>
</feature>
<comment type="caution">
    <text evidence="2">The sequence shown here is derived from an EMBL/GenBank/DDBJ whole genome shotgun (WGS) entry which is preliminary data.</text>
</comment>
<name>A0A0W0FVU4_MONRR</name>
<evidence type="ECO:0000313" key="3">
    <source>
        <dbReference type="Proteomes" id="UP000054988"/>
    </source>
</evidence>
<evidence type="ECO:0000313" key="2">
    <source>
        <dbReference type="EMBL" id="KTB40318.1"/>
    </source>
</evidence>